<name>A0ABU8CZE0_9GAMM</name>
<proteinExistence type="predicted"/>
<keyword evidence="1" id="KW-0472">Membrane</keyword>
<dbReference type="EMBL" id="JBANDL010000002">
    <property type="protein sequence ID" value="MEI2454113.1"/>
    <property type="molecule type" value="Genomic_DNA"/>
</dbReference>
<keyword evidence="1" id="KW-1133">Transmembrane helix</keyword>
<sequence length="168" mass="18029">MTDVSRSHRSAPSSNLLLWTLVGGLIAATLDIAYAISYWGLTVGVPAQRVLHSVASGLVGRETALAGGAPTAALGLFLHYFIALVMAAVYAVAAVRLAWMRRHPWIASTLYGLWLFVAMNFIVVPLSRAGGKGLPDDVVWIVLSVLVHVMCVAWPIAWAVGRGLRGRR</sequence>
<evidence type="ECO:0000313" key="3">
    <source>
        <dbReference type="Proteomes" id="UP001387215"/>
    </source>
</evidence>
<keyword evidence="1" id="KW-0812">Transmembrane</keyword>
<reference evidence="2 3" key="1">
    <citation type="submission" date="2024-02" db="EMBL/GenBank/DDBJ databases">
        <title>Lysobacter Genome Sequencing and Mining.</title>
        <authorList>
            <person name="Bierman J."/>
            <person name="Walker M.C."/>
        </authorList>
    </citation>
    <scope>NUCLEOTIDE SEQUENCE [LARGE SCALE GENOMIC DNA]</scope>
    <source>
        <strain evidence="2 3">PB6250</strain>
    </source>
</reference>
<dbReference type="Proteomes" id="UP001387215">
    <property type="component" value="Unassembled WGS sequence"/>
</dbReference>
<protein>
    <recommendedName>
        <fullName evidence="4">DUF1440 domain-containing protein</fullName>
    </recommendedName>
</protein>
<evidence type="ECO:0000313" key="2">
    <source>
        <dbReference type="EMBL" id="MEI2454113.1"/>
    </source>
</evidence>
<feature type="transmembrane region" description="Helical" evidence="1">
    <location>
        <begin position="16"/>
        <end position="41"/>
    </location>
</feature>
<comment type="caution">
    <text evidence="2">The sequence shown here is derived from an EMBL/GenBank/DDBJ whole genome shotgun (WGS) entry which is preliminary data.</text>
</comment>
<dbReference type="RefSeq" id="WP_336131270.1">
    <property type="nucleotide sequence ID" value="NZ_JBANDL010000002.1"/>
</dbReference>
<accession>A0ABU8CZE0</accession>
<organism evidence="2 3">
    <name type="scientific">Lysobacter firmicutimachus</name>
    <dbReference type="NCBI Taxonomy" id="1792846"/>
    <lineage>
        <taxon>Bacteria</taxon>
        <taxon>Pseudomonadati</taxon>
        <taxon>Pseudomonadota</taxon>
        <taxon>Gammaproteobacteria</taxon>
        <taxon>Lysobacterales</taxon>
        <taxon>Lysobacteraceae</taxon>
        <taxon>Lysobacter</taxon>
    </lineage>
</organism>
<gene>
    <name evidence="2" type="ORF">V2J18_05395</name>
</gene>
<feature type="transmembrane region" description="Helical" evidence="1">
    <location>
        <begin position="77"/>
        <end position="98"/>
    </location>
</feature>
<feature type="transmembrane region" description="Helical" evidence="1">
    <location>
        <begin position="105"/>
        <end position="126"/>
    </location>
</feature>
<feature type="transmembrane region" description="Helical" evidence="1">
    <location>
        <begin position="138"/>
        <end position="160"/>
    </location>
</feature>
<evidence type="ECO:0000256" key="1">
    <source>
        <dbReference type="SAM" id="Phobius"/>
    </source>
</evidence>
<keyword evidence="3" id="KW-1185">Reference proteome</keyword>
<evidence type="ECO:0008006" key="4">
    <source>
        <dbReference type="Google" id="ProtNLM"/>
    </source>
</evidence>